<keyword evidence="2" id="KW-0808">Transferase</keyword>
<organism evidence="4">
    <name type="scientific">Tanacetum cinerariifolium</name>
    <name type="common">Dalmatian daisy</name>
    <name type="synonym">Chrysanthemum cinerariifolium</name>
    <dbReference type="NCBI Taxonomy" id="118510"/>
    <lineage>
        <taxon>Eukaryota</taxon>
        <taxon>Viridiplantae</taxon>
        <taxon>Streptophyta</taxon>
        <taxon>Embryophyta</taxon>
        <taxon>Tracheophyta</taxon>
        <taxon>Spermatophyta</taxon>
        <taxon>Magnoliopsida</taxon>
        <taxon>eudicotyledons</taxon>
        <taxon>Gunneridae</taxon>
        <taxon>Pentapetalae</taxon>
        <taxon>asterids</taxon>
        <taxon>campanulids</taxon>
        <taxon>Asterales</taxon>
        <taxon>Asteraceae</taxon>
        <taxon>Asteroideae</taxon>
        <taxon>Anthemideae</taxon>
        <taxon>Anthemidinae</taxon>
        <taxon>Tanacetum</taxon>
    </lineage>
</organism>
<dbReference type="AlphaFoldDB" id="A0A699S7V0"/>
<dbReference type="InterPro" id="IPR001537">
    <property type="entry name" value="SpoU_MeTrfase"/>
</dbReference>
<dbReference type="Gene3D" id="3.40.1280.10">
    <property type="match status" value="1"/>
</dbReference>
<dbReference type="GO" id="GO:0008173">
    <property type="term" value="F:RNA methyltransferase activity"/>
    <property type="evidence" value="ECO:0007669"/>
    <property type="project" value="InterPro"/>
</dbReference>
<dbReference type="GO" id="GO:0032259">
    <property type="term" value="P:methylation"/>
    <property type="evidence" value="ECO:0007669"/>
    <property type="project" value="UniProtKB-KW"/>
</dbReference>
<dbReference type="GO" id="GO:0006396">
    <property type="term" value="P:RNA processing"/>
    <property type="evidence" value="ECO:0007669"/>
    <property type="project" value="InterPro"/>
</dbReference>
<evidence type="ECO:0000256" key="1">
    <source>
        <dbReference type="ARBA" id="ARBA00022603"/>
    </source>
</evidence>
<reference evidence="4" key="1">
    <citation type="journal article" date="2019" name="Sci. Rep.">
        <title>Draft genome of Tanacetum cinerariifolium, the natural source of mosquito coil.</title>
        <authorList>
            <person name="Yamashiro T."/>
            <person name="Shiraishi A."/>
            <person name="Satake H."/>
            <person name="Nakayama K."/>
        </authorList>
    </citation>
    <scope>NUCLEOTIDE SEQUENCE</scope>
</reference>
<feature type="non-terminal residue" evidence="4">
    <location>
        <position position="1"/>
    </location>
</feature>
<dbReference type="GO" id="GO:0005829">
    <property type="term" value="C:cytosol"/>
    <property type="evidence" value="ECO:0007669"/>
    <property type="project" value="TreeGrafter"/>
</dbReference>
<protein>
    <recommendedName>
        <fullName evidence="3">tRNA/rRNA methyltransferase SpoU type domain-containing protein</fullName>
    </recommendedName>
</protein>
<comment type="caution">
    <text evidence="4">The sequence shown here is derived from an EMBL/GenBank/DDBJ whole genome shotgun (WGS) entry which is preliminary data.</text>
</comment>
<sequence length="214" mass="23005">AALGERDVEDAGRGYGIFAEGLVEVTDPEQQHRAGVLLLELVVLAHERRIGHRVGLDVVGPQRLDGELGGLGGGGRGRVPELKTLIANDKVRATSMRKLTMQELNRLPVADFKATPKSPVVLVLDNVRSLHNVGAVFRTADAFALEHIYLCGVTGRPPHREITKTALGSTESVAWTHTPTTLEAAQQLQAAGYQLVAVEQTTGSVQLPQFQPTL</sequence>
<accession>A0A699S7V0</accession>
<dbReference type="GO" id="GO:0003723">
    <property type="term" value="F:RNA binding"/>
    <property type="evidence" value="ECO:0007669"/>
    <property type="project" value="InterPro"/>
</dbReference>
<feature type="domain" description="tRNA/rRNA methyltransferase SpoU type" evidence="3">
    <location>
        <begin position="120"/>
        <end position="204"/>
    </location>
</feature>
<dbReference type="InterPro" id="IPR029028">
    <property type="entry name" value="Alpha/beta_knot_MTases"/>
</dbReference>
<gene>
    <name evidence="4" type="ORF">Tci_865556</name>
</gene>
<dbReference type="InterPro" id="IPR004441">
    <property type="entry name" value="rRNA_MeTrfase_TrmH"/>
</dbReference>
<dbReference type="AntiFam" id="ANF00084">
    <property type="entry name" value="Shadow ORF (opposite mutS)"/>
</dbReference>
<proteinExistence type="predicted"/>
<dbReference type="EMBL" id="BKCJ011144219">
    <property type="protein sequence ID" value="GFC93586.1"/>
    <property type="molecule type" value="Genomic_DNA"/>
</dbReference>
<dbReference type="Pfam" id="PF00588">
    <property type="entry name" value="SpoU_methylase"/>
    <property type="match status" value="1"/>
</dbReference>
<evidence type="ECO:0000256" key="2">
    <source>
        <dbReference type="ARBA" id="ARBA00022679"/>
    </source>
</evidence>
<name>A0A699S7V0_TANCI</name>
<dbReference type="PANTHER" id="PTHR46429:SF1">
    <property type="entry name" value="23S RRNA (GUANOSINE-2'-O-)-METHYLTRANSFERASE RLMB"/>
    <property type="match status" value="1"/>
</dbReference>
<evidence type="ECO:0000313" key="4">
    <source>
        <dbReference type="EMBL" id="GFC93586.1"/>
    </source>
</evidence>
<dbReference type="SUPFAM" id="SSF75217">
    <property type="entry name" value="alpha/beta knot"/>
    <property type="match status" value="1"/>
</dbReference>
<keyword evidence="1" id="KW-0489">Methyltransferase</keyword>
<feature type="non-terminal residue" evidence="4">
    <location>
        <position position="214"/>
    </location>
</feature>
<evidence type="ECO:0000259" key="3">
    <source>
        <dbReference type="Pfam" id="PF00588"/>
    </source>
</evidence>
<dbReference type="InterPro" id="IPR029026">
    <property type="entry name" value="tRNA_m1G_MTases_N"/>
</dbReference>
<dbReference type="PANTHER" id="PTHR46429">
    <property type="entry name" value="23S RRNA (GUANOSINE-2'-O-)-METHYLTRANSFERASE RLMB"/>
    <property type="match status" value="1"/>
</dbReference>